<sequence>MRVLEQFTNIVCNLVQASTAVVQEDTSGAIEPSTEVNRLENKAILASRSSEQPTNSRLLPSEEKFAGKGKQQGKLQFTGLWRLPHTAEEGDAAGWAAVRRAREAATHSRTRREEAKEAALATESAQLTSSLVCSSLKQKREGSKGSVEAESTKPGLLQVRKEKVAQATFWQQHRERKAEREKGAAECQEKQKTTPWSAAPEGMSVAAEDKTMAGNRGGSSVEN</sequence>
<evidence type="ECO:0000313" key="2">
    <source>
        <dbReference type="EMBL" id="RRT45495.1"/>
    </source>
</evidence>
<gene>
    <name evidence="2" type="ORF">B296_00053238</name>
</gene>
<feature type="region of interest" description="Disordered" evidence="1">
    <location>
        <begin position="170"/>
        <end position="223"/>
    </location>
</feature>
<dbReference type="EMBL" id="AMZH03015801">
    <property type="protein sequence ID" value="RRT45495.1"/>
    <property type="molecule type" value="Genomic_DNA"/>
</dbReference>
<protein>
    <submittedName>
        <fullName evidence="2">Uncharacterized protein</fullName>
    </submittedName>
</protein>
<feature type="compositionally biased region" description="Basic and acidic residues" evidence="1">
    <location>
        <begin position="172"/>
        <end position="192"/>
    </location>
</feature>
<comment type="caution">
    <text evidence="2">The sequence shown here is derived from an EMBL/GenBank/DDBJ whole genome shotgun (WGS) entry which is preliminary data.</text>
</comment>
<accession>A0A426Y156</accession>
<dbReference type="AlphaFoldDB" id="A0A426Y156"/>
<dbReference type="Proteomes" id="UP000287651">
    <property type="component" value="Unassembled WGS sequence"/>
</dbReference>
<evidence type="ECO:0000313" key="3">
    <source>
        <dbReference type="Proteomes" id="UP000287651"/>
    </source>
</evidence>
<reference evidence="2 3" key="1">
    <citation type="journal article" date="2014" name="Agronomy (Basel)">
        <title>A Draft Genome Sequence for Ensete ventricosum, the Drought-Tolerant Tree Against Hunger.</title>
        <authorList>
            <person name="Harrison J."/>
            <person name="Moore K.A."/>
            <person name="Paszkiewicz K."/>
            <person name="Jones T."/>
            <person name="Grant M."/>
            <person name="Ambacheew D."/>
            <person name="Muzemil S."/>
            <person name="Studholme D.J."/>
        </authorList>
    </citation>
    <scope>NUCLEOTIDE SEQUENCE [LARGE SCALE GENOMIC DNA]</scope>
</reference>
<proteinExistence type="predicted"/>
<organism evidence="2 3">
    <name type="scientific">Ensete ventricosum</name>
    <name type="common">Abyssinian banana</name>
    <name type="synonym">Musa ensete</name>
    <dbReference type="NCBI Taxonomy" id="4639"/>
    <lineage>
        <taxon>Eukaryota</taxon>
        <taxon>Viridiplantae</taxon>
        <taxon>Streptophyta</taxon>
        <taxon>Embryophyta</taxon>
        <taxon>Tracheophyta</taxon>
        <taxon>Spermatophyta</taxon>
        <taxon>Magnoliopsida</taxon>
        <taxon>Liliopsida</taxon>
        <taxon>Zingiberales</taxon>
        <taxon>Musaceae</taxon>
        <taxon>Ensete</taxon>
    </lineage>
</organism>
<name>A0A426Y156_ENSVE</name>
<evidence type="ECO:0000256" key="1">
    <source>
        <dbReference type="SAM" id="MobiDB-lite"/>
    </source>
</evidence>